<dbReference type="InterPro" id="IPR027417">
    <property type="entry name" value="P-loop_NTPase"/>
</dbReference>
<keyword evidence="7" id="KW-1133">Transmembrane helix</keyword>
<dbReference type="PROSITE" id="PS50102">
    <property type="entry name" value="RRM"/>
    <property type="match status" value="1"/>
</dbReference>
<keyword evidence="6" id="KW-0809">Transit peptide</keyword>
<dbReference type="Pfam" id="PF00076">
    <property type="entry name" value="RRM_1"/>
    <property type="match status" value="1"/>
</dbReference>
<dbReference type="OrthoDB" id="10267654at2759"/>
<dbReference type="GO" id="GO:0006397">
    <property type="term" value="P:mRNA processing"/>
    <property type="evidence" value="ECO:0007669"/>
    <property type="project" value="UniProtKB-UniRule"/>
</dbReference>
<dbReference type="InterPro" id="IPR000504">
    <property type="entry name" value="RRM_dom"/>
</dbReference>
<dbReference type="SUPFAM" id="SSF52540">
    <property type="entry name" value="P-loop containing nucleoside triphosphate hydrolases"/>
    <property type="match status" value="1"/>
</dbReference>
<evidence type="ECO:0000256" key="2">
    <source>
        <dbReference type="ARBA" id="ARBA00010320"/>
    </source>
</evidence>
<evidence type="ECO:0000256" key="4">
    <source>
        <dbReference type="ARBA" id="ARBA00022692"/>
    </source>
</evidence>
<keyword evidence="12" id="KW-0507">mRNA processing</keyword>
<dbReference type="InterPro" id="IPR034260">
    <property type="entry name" value="Yme2_RRM"/>
</dbReference>
<dbReference type="InterPro" id="IPR035979">
    <property type="entry name" value="RBD_domain_sf"/>
</dbReference>
<evidence type="ECO:0000256" key="9">
    <source>
        <dbReference type="ARBA" id="ARBA00023136"/>
    </source>
</evidence>
<feature type="domain" description="RRM" evidence="14">
    <location>
        <begin position="184"/>
        <end position="276"/>
    </location>
</feature>
<proteinExistence type="inferred from homology"/>
<dbReference type="PANTHER" id="PTHR32198">
    <property type="entry name" value="MITOCHONDRIAL ESCAPE PROTEIN 2"/>
    <property type="match status" value="1"/>
</dbReference>
<dbReference type="Gene3D" id="3.30.70.330">
    <property type="match status" value="1"/>
</dbReference>
<dbReference type="Proteomes" id="UP000503462">
    <property type="component" value="Chromosome 5"/>
</dbReference>
<dbReference type="GO" id="GO:0003723">
    <property type="term" value="F:RNA binding"/>
    <property type="evidence" value="ECO:0007669"/>
    <property type="project" value="UniProtKB-UniRule"/>
</dbReference>
<evidence type="ECO:0000313" key="16">
    <source>
        <dbReference type="Proteomes" id="UP000503462"/>
    </source>
</evidence>
<dbReference type="GO" id="GO:0005743">
    <property type="term" value="C:mitochondrial inner membrane"/>
    <property type="evidence" value="ECO:0007669"/>
    <property type="project" value="UniProtKB-SubCell"/>
</dbReference>
<keyword evidence="9" id="KW-0472">Membrane</keyword>
<evidence type="ECO:0000313" key="15">
    <source>
        <dbReference type="EMBL" id="QIX01726.1"/>
    </source>
</evidence>
<evidence type="ECO:0000256" key="7">
    <source>
        <dbReference type="ARBA" id="ARBA00022989"/>
    </source>
</evidence>
<evidence type="ECO:0000256" key="8">
    <source>
        <dbReference type="ARBA" id="ARBA00023128"/>
    </source>
</evidence>
<dbReference type="Gene3D" id="3.40.50.300">
    <property type="entry name" value="P-loop containing nucleotide triphosphate hydrolases"/>
    <property type="match status" value="1"/>
</dbReference>
<keyword evidence="13" id="KW-0175">Coiled coil</keyword>
<keyword evidence="11 12" id="KW-0694">RNA-binding</keyword>
<comment type="similarity">
    <text evidence="2 12">Belongs to the YME2 family.</text>
</comment>
<reference evidence="15 16" key="1">
    <citation type="journal article" date="2016" name="Sci. Rep.">
        <title>Peltaster fructicola genome reveals evolution from an invasive phytopathogen to an ectophytic parasite.</title>
        <authorList>
            <person name="Xu C."/>
            <person name="Chen H."/>
            <person name="Gleason M.L."/>
            <person name="Xu J.R."/>
            <person name="Liu H."/>
            <person name="Zhang R."/>
            <person name="Sun G."/>
        </authorList>
    </citation>
    <scope>NUCLEOTIDE SEQUENCE [LARGE SCALE GENOMIC DNA]</scope>
    <source>
        <strain evidence="15 16">LNHT1506</strain>
    </source>
</reference>
<evidence type="ECO:0000256" key="12">
    <source>
        <dbReference type="RuleBase" id="RU367108"/>
    </source>
</evidence>
<evidence type="ECO:0000256" key="1">
    <source>
        <dbReference type="ARBA" id="ARBA00004434"/>
    </source>
</evidence>
<dbReference type="InterPro" id="IPR039627">
    <property type="entry name" value="Yme2_C"/>
</dbReference>
<evidence type="ECO:0000256" key="11">
    <source>
        <dbReference type="PROSITE-ProRule" id="PRU00176"/>
    </source>
</evidence>
<evidence type="ECO:0000256" key="13">
    <source>
        <dbReference type="SAM" id="Coils"/>
    </source>
</evidence>
<keyword evidence="4" id="KW-0812">Transmembrane</keyword>
<keyword evidence="8 12" id="KW-0496">Mitochondrion</keyword>
<comment type="function">
    <text evidence="10 12">Plays a role in maintaining the mitochondrial genome and in controlling the mtDNA escape. Involved in the regulation of mtDNA nucleotide structure and number. May have a dispensable role in early maturation of pre-rRNA.</text>
</comment>
<dbReference type="EMBL" id="CP051143">
    <property type="protein sequence ID" value="QIX01726.1"/>
    <property type="molecule type" value="Genomic_DNA"/>
</dbReference>
<comment type="subcellular location">
    <subcellularLocation>
        <location evidence="1 12">Mitochondrion inner membrane</location>
        <topology evidence="1 12">Single-pass membrane protein</topology>
    </subcellularLocation>
</comment>
<evidence type="ECO:0000259" key="14">
    <source>
        <dbReference type="PROSITE" id="PS50102"/>
    </source>
</evidence>
<dbReference type="SUPFAM" id="SSF54928">
    <property type="entry name" value="RNA-binding domain, RBD"/>
    <property type="match status" value="1"/>
</dbReference>
<dbReference type="PANTHER" id="PTHR32198:SF2">
    <property type="entry name" value="MITOCHONDRIAL ESCAPE PROTEIN 2"/>
    <property type="match status" value="1"/>
</dbReference>
<dbReference type="AlphaFoldDB" id="A0A6H0Y440"/>
<sequence length="830" mass="92847">MSQSRALQRLSALSAHLLGSRNAASIGIKARRASSEAGDGNTGHITTTSQQSILYFSGLYPMTLLKLTTLPSFLTIILPKSMKGEGKAASMSAGDPERIVQEAALTEGITDIKVVEILPRLKEGGAFVKFEHRREEDAKAVSDAVIKHLGTGKFRPWWDPFHALQVSLVLGKPWIEDLSRMPSRRLKVEFLPTAPDAAAAELSQEQLYSFFRPFGKLADIVTQPSDSKVVPRFAYVDFTTPRKAIMSKNCMHGYVVTEKEGGGKLGTVLRLTYERKPRFKWISDWIFSHPRIVFPVIAAFLAGITVAIFDPIRTTSIKLHITQALHVENSRLIRWFRSRSEDLINKVRELQGGGEKAGRGMTIIWDDRRESIQQIQTWLAEDSDSFIIVQGPKGSGKKELVLDHALQRKREAHKVLVLDCKPIQEARVFSWLNSISGLVDLAAQGTTGVKTGFSETLENQFVKILNQTAAALKSISLDSRNKKDKDADLGNDEWLEAHPELRPVVVIDSFLHKSNEPGAELVYDKIAEWAARLTTGNLAHVIFLTHDLSYTKSLSKALPDRVFRQISLQDCSPEVAKRYVISHLDFDEVDKEQAVIKSNTGEQTTKLTASQQRKDLKELDGVIESLGGRLTDLENLSRRVKAGQTPKKAVNEMVSEAASEIVKLYLVFHHDEKRAWEAHQAWALIRELATADTLRYNEVLMTDAFANDGDAALGALEQAELVTIHSEHGRPYSIRPGRPIFNAAFKSLVEDQVLRSKMDLKIVTEQINNQAKGIDKWEQELQLLGQLPGAPTELRQRVKYLLHKINASQEKIETLEKEQGELKGVLLTEY</sequence>
<evidence type="ECO:0000256" key="10">
    <source>
        <dbReference type="ARBA" id="ARBA00025276"/>
    </source>
</evidence>
<gene>
    <name evidence="15" type="ORF">AMS68_007243</name>
</gene>
<feature type="coiled-coil region" evidence="13">
    <location>
        <begin position="798"/>
        <end position="825"/>
    </location>
</feature>
<evidence type="ECO:0000256" key="6">
    <source>
        <dbReference type="ARBA" id="ARBA00022946"/>
    </source>
</evidence>
<dbReference type="Pfam" id="PF10443">
    <property type="entry name" value="RNA12"/>
    <property type="match status" value="1"/>
</dbReference>
<keyword evidence="16" id="KW-1185">Reference proteome</keyword>
<keyword evidence="5 12" id="KW-0999">Mitochondrion inner membrane</keyword>
<protein>
    <recommendedName>
        <fullName evidence="3 12">Mitochondrial escape protein 2</fullName>
    </recommendedName>
</protein>
<evidence type="ECO:0000256" key="5">
    <source>
        <dbReference type="ARBA" id="ARBA00022792"/>
    </source>
</evidence>
<dbReference type="CDD" id="cd12433">
    <property type="entry name" value="RRM_Yme2p_like"/>
    <property type="match status" value="1"/>
</dbReference>
<dbReference type="InterPro" id="IPR012677">
    <property type="entry name" value="Nucleotide-bd_a/b_plait_sf"/>
</dbReference>
<dbReference type="InterPro" id="IPR018850">
    <property type="entry name" value="Mt_escape_2_C"/>
</dbReference>
<accession>A0A6H0Y440</accession>
<organism evidence="15 16">
    <name type="scientific">Peltaster fructicola</name>
    <dbReference type="NCBI Taxonomy" id="286661"/>
    <lineage>
        <taxon>Eukaryota</taxon>
        <taxon>Fungi</taxon>
        <taxon>Dikarya</taxon>
        <taxon>Ascomycota</taxon>
        <taxon>Pezizomycotina</taxon>
        <taxon>Dothideomycetes</taxon>
        <taxon>Dothideomycetes incertae sedis</taxon>
        <taxon>Peltaster</taxon>
    </lineage>
</organism>
<name>A0A6H0Y440_9PEZI</name>
<evidence type="ECO:0000256" key="3">
    <source>
        <dbReference type="ARBA" id="ARBA00020222"/>
    </source>
</evidence>